<feature type="region of interest" description="Disordered" evidence="1">
    <location>
        <begin position="1"/>
        <end position="33"/>
    </location>
</feature>
<feature type="compositionally biased region" description="Basic residues" evidence="1">
    <location>
        <begin position="159"/>
        <end position="184"/>
    </location>
</feature>
<reference evidence="2" key="1">
    <citation type="submission" date="2023-10" db="EMBL/GenBank/DDBJ databases">
        <authorList>
            <person name="Chen Y."/>
            <person name="Shah S."/>
            <person name="Dougan E. K."/>
            <person name="Thang M."/>
            <person name="Chan C."/>
        </authorList>
    </citation>
    <scope>NUCLEOTIDE SEQUENCE [LARGE SCALE GENOMIC DNA]</scope>
</reference>
<feature type="compositionally biased region" description="Basic residues" evidence="1">
    <location>
        <begin position="54"/>
        <end position="64"/>
    </location>
</feature>
<name>A0ABN9X8C4_9DINO</name>
<organism evidence="2 3">
    <name type="scientific">Prorocentrum cordatum</name>
    <dbReference type="NCBI Taxonomy" id="2364126"/>
    <lineage>
        <taxon>Eukaryota</taxon>
        <taxon>Sar</taxon>
        <taxon>Alveolata</taxon>
        <taxon>Dinophyceae</taxon>
        <taxon>Prorocentrales</taxon>
        <taxon>Prorocentraceae</taxon>
        <taxon>Prorocentrum</taxon>
    </lineage>
</organism>
<feature type="compositionally biased region" description="Gly residues" evidence="1">
    <location>
        <begin position="1"/>
        <end position="16"/>
    </location>
</feature>
<evidence type="ECO:0000313" key="2">
    <source>
        <dbReference type="EMBL" id="CAK0895551.1"/>
    </source>
</evidence>
<keyword evidence="3" id="KW-1185">Reference proteome</keyword>
<feature type="compositionally biased region" description="Low complexity" evidence="1">
    <location>
        <begin position="71"/>
        <end position="128"/>
    </location>
</feature>
<protein>
    <submittedName>
        <fullName evidence="2">Uncharacterized protein</fullName>
    </submittedName>
</protein>
<sequence length="226" mass="22989">MGGGGEKAAREGGGGACPLTEGMPPPRPAATSLLRGQADLRVPAAHALSPMRAPWRKATRQTLKRAHEAARSGSARTARMRTSSPSSSSEAIASAGAGTAEAIASSAAPATAPAAPEGGAAAGAGTKAAGRHAARARAASTRVGRADRERTAAMACRSGRGRRAAAPRRNRRRGGTFVNRRQRYHGPSPREGRTARSKTLGRNGWRRGAGGEAEGSRPAAAGDLHL</sequence>
<proteinExistence type="predicted"/>
<comment type="caution">
    <text evidence="2">The sequence shown here is derived from an EMBL/GenBank/DDBJ whole genome shotgun (WGS) entry which is preliminary data.</text>
</comment>
<accession>A0ABN9X8C4</accession>
<gene>
    <name evidence="2" type="ORF">PCOR1329_LOCUS74267</name>
</gene>
<evidence type="ECO:0000256" key="1">
    <source>
        <dbReference type="SAM" id="MobiDB-lite"/>
    </source>
</evidence>
<feature type="compositionally biased region" description="Low complexity" evidence="1">
    <location>
        <begin position="216"/>
        <end position="226"/>
    </location>
</feature>
<feature type="non-terminal residue" evidence="2">
    <location>
        <position position="226"/>
    </location>
</feature>
<feature type="region of interest" description="Disordered" evidence="1">
    <location>
        <begin position="45"/>
        <end position="226"/>
    </location>
</feature>
<dbReference type="Proteomes" id="UP001189429">
    <property type="component" value="Unassembled WGS sequence"/>
</dbReference>
<evidence type="ECO:0000313" key="3">
    <source>
        <dbReference type="Proteomes" id="UP001189429"/>
    </source>
</evidence>
<dbReference type="EMBL" id="CAUYUJ010020058">
    <property type="protein sequence ID" value="CAK0895551.1"/>
    <property type="molecule type" value="Genomic_DNA"/>
</dbReference>